<reference evidence="7 8" key="1">
    <citation type="submission" date="2011-11" db="EMBL/GenBank/DDBJ databases">
        <title>The Noncontiguous Finished genome of Desulfosporosinus youngiae DSM 17734.</title>
        <authorList>
            <consortium name="US DOE Joint Genome Institute (JGI-PGF)"/>
            <person name="Lucas S."/>
            <person name="Han J."/>
            <person name="Lapidus A."/>
            <person name="Cheng J.-F."/>
            <person name="Goodwin L."/>
            <person name="Pitluck S."/>
            <person name="Peters L."/>
            <person name="Ovchinnikova G."/>
            <person name="Lu M."/>
            <person name="Land M.L."/>
            <person name="Hauser L."/>
            <person name="Pester M."/>
            <person name="Spring S."/>
            <person name="Ollivier B."/>
            <person name="Rattei T."/>
            <person name="Klenk H.-P."/>
            <person name="Wagner M."/>
            <person name="Loy A."/>
            <person name="Woyke T.J."/>
        </authorList>
    </citation>
    <scope>NUCLEOTIDE SEQUENCE [LARGE SCALE GENOMIC DNA]</scope>
    <source>
        <strain evidence="7 8">DSM 17734</strain>
    </source>
</reference>
<dbReference type="SMART" id="SM00704">
    <property type="entry name" value="ZnF_CDGSH"/>
    <property type="match status" value="1"/>
</dbReference>
<keyword evidence="1" id="KW-0001">2Fe-2S</keyword>
<dbReference type="RefSeq" id="WP_007784845.1">
    <property type="nucleotide sequence ID" value="NZ_CM001441.1"/>
</dbReference>
<dbReference type="InterPro" id="IPR018967">
    <property type="entry name" value="FeS-contain_CDGSH-typ"/>
</dbReference>
<dbReference type="InterPro" id="IPR010693">
    <property type="entry name" value="Divergent_4Fe-4S_mono-cluster"/>
</dbReference>
<protein>
    <recommendedName>
        <fullName evidence="6">Iron-binding zinc finger CDGSH type domain-containing protein</fullName>
    </recommendedName>
</protein>
<name>H5XVY8_9FIRM</name>
<feature type="compositionally biased region" description="Basic and acidic residues" evidence="5">
    <location>
        <begin position="148"/>
        <end position="160"/>
    </location>
</feature>
<evidence type="ECO:0000313" key="7">
    <source>
        <dbReference type="EMBL" id="EHQ90440.1"/>
    </source>
</evidence>
<evidence type="ECO:0000256" key="4">
    <source>
        <dbReference type="ARBA" id="ARBA00023014"/>
    </source>
</evidence>
<dbReference type="HOGENOM" id="CLU_142134_0_0_9"/>
<evidence type="ECO:0000256" key="1">
    <source>
        <dbReference type="ARBA" id="ARBA00022714"/>
    </source>
</evidence>
<feature type="region of interest" description="Disordered" evidence="5">
    <location>
        <begin position="141"/>
        <end position="160"/>
    </location>
</feature>
<organism evidence="7 8">
    <name type="scientific">Desulfosporosinus youngiae DSM 17734</name>
    <dbReference type="NCBI Taxonomy" id="768710"/>
    <lineage>
        <taxon>Bacteria</taxon>
        <taxon>Bacillati</taxon>
        <taxon>Bacillota</taxon>
        <taxon>Clostridia</taxon>
        <taxon>Eubacteriales</taxon>
        <taxon>Desulfitobacteriaceae</taxon>
        <taxon>Desulfosporosinus</taxon>
    </lineage>
</organism>
<dbReference type="eggNOG" id="COG3592">
    <property type="taxonomic scope" value="Bacteria"/>
</dbReference>
<accession>H5XVY8</accession>
<dbReference type="Gene3D" id="3.30.70.20">
    <property type="match status" value="1"/>
</dbReference>
<keyword evidence="8" id="KW-1185">Reference proteome</keyword>
<dbReference type="Pfam" id="PF06902">
    <property type="entry name" value="Fer4_19"/>
    <property type="match status" value="1"/>
</dbReference>
<evidence type="ECO:0000256" key="5">
    <source>
        <dbReference type="SAM" id="MobiDB-lite"/>
    </source>
</evidence>
<dbReference type="OrthoDB" id="9793389at2"/>
<dbReference type="AlphaFoldDB" id="H5XVY8"/>
<gene>
    <name evidence="7" type="ORF">DesyoDRAFT_3418</name>
</gene>
<dbReference type="GO" id="GO:0005737">
    <property type="term" value="C:cytoplasm"/>
    <property type="evidence" value="ECO:0007669"/>
    <property type="project" value="UniProtKB-ARBA"/>
</dbReference>
<dbReference type="GO" id="GO:0046872">
    <property type="term" value="F:metal ion binding"/>
    <property type="evidence" value="ECO:0007669"/>
    <property type="project" value="UniProtKB-KW"/>
</dbReference>
<feature type="domain" description="Iron-binding zinc finger CDGSH type" evidence="6">
    <location>
        <begin position="109"/>
        <end position="149"/>
    </location>
</feature>
<evidence type="ECO:0000256" key="3">
    <source>
        <dbReference type="ARBA" id="ARBA00023004"/>
    </source>
</evidence>
<keyword evidence="2" id="KW-0479">Metal-binding</keyword>
<dbReference type="InterPro" id="IPR042216">
    <property type="entry name" value="MitoNEET_CISD"/>
</dbReference>
<proteinExistence type="predicted"/>
<dbReference type="GO" id="GO:0051537">
    <property type="term" value="F:2 iron, 2 sulfur cluster binding"/>
    <property type="evidence" value="ECO:0007669"/>
    <property type="project" value="UniProtKB-KW"/>
</dbReference>
<dbReference type="EMBL" id="CM001441">
    <property type="protein sequence ID" value="EHQ90440.1"/>
    <property type="molecule type" value="Genomic_DNA"/>
</dbReference>
<dbReference type="STRING" id="768710.DesyoDRAFT_3418"/>
<keyword evidence="4" id="KW-0411">Iron-sulfur</keyword>
<dbReference type="eggNOG" id="COG3369">
    <property type="taxonomic scope" value="Bacteria"/>
</dbReference>
<sequence length="160" mass="17586">MKEYKNDHLIVHWFPELCAHPGTCLRLLPEVFSLKQRPWVNVNAAEPEKIIDAIDQCPSGALRYSLPESSKVDKQIANGVGNMNFEKSNPPIVKIRVIPNGPLLTEGPAVVIGLDGKPMKEGSRLALCRCGLTGNRPFCDGAHSKQGWKPDDGDDLKSCE</sequence>
<evidence type="ECO:0000259" key="6">
    <source>
        <dbReference type="SMART" id="SM00704"/>
    </source>
</evidence>
<dbReference type="Pfam" id="PF09360">
    <property type="entry name" value="zf-CDGSH"/>
    <property type="match status" value="1"/>
</dbReference>
<keyword evidence="3" id="KW-0408">Iron</keyword>
<evidence type="ECO:0000313" key="8">
    <source>
        <dbReference type="Proteomes" id="UP000005104"/>
    </source>
</evidence>
<dbReference type="Proteomes" id="UP000005104">
    <property type="component" value="Chromosome"/>
</dbReference>
<evidence type="ECO:0000256" key="2">
    <source>
        <dbReference type="ARBA" id="ARBA00022723"/>
    </source>
</evidence>
<dbReference type="Gene3D" id="3.40.5.90">
    <property type="entry name" value="CDGSH iron-sulfur domain, mitoNEET-type"/>
    <property type="match status" value="1"/>
</dbReference>